<comment type="caution">
    <text evidence="2">The sequence shown here is derived from an EMBL/GenBank/DDBJ whole genome shotgun (WGS) entry which is preliminary data.</text>
</comment>
<dbReference type="EMBL" id="CAJVCH010162927">
    <property type="protein sequence ID" value="CAG7728407.1"/>
    <property type="molecule type" value="Genomic_DNA"/>
</dbReference>
<dbReference type="Proteomes" id="UP000708208">
    <property type="component" value="Unassembled WGS sequence"/>
</dbReference>
<organism evidence="2 3">
    <name type="scientific">Allacma fusca</name>
    <dbReference type="NCBI Taxonomy" id="39272"/>
    <lineage>
        <taxon>Eukaryota</taxon>
        <taxon>Metazoa</taxon>
        <taxon>Ecdysozoa</taxon>
        <taxon>Arthropoda</taxon>
        <taxon>Hexapoda</taxon>
        <taxon>Collembola</taxon>
        <taxon>Symphypleona</taxon>
        <taxon>Sminthuridae</taxon>
        <taxon>Allacma</taxon>
    </lineage>
</organism>
<gene>
    <name evidence="2" type="ORF">AFUS01_LOCUS17186</name>
</gene>
<dbReference type="AlphaFoldDB" id="A0A8J2K1F1"/>
<dbReference type="Pfam" id="PF11841">
    <property type="entry name" value="ELMO_ARM"/>
    <property type="match status" value="1"/>
</dbReference>
<sequence length="269" mass="30036">MSRLNSKSTIEVVRFDQLIKEPNAANSLKFGISSPLRDGGKGELVFLGSDQPLTDAIAQVCLTWGFPDASIFALKFNEPPGYYVTEVTKKELSGKLVTMCHSPFKVCQEIREKFKYPTTVELGLKDLSEKASDPTFADVFVTTEGGLSELNDLLEKEKLTEKAFAYLLQAWLDITLHSNHISWESLPSSIISKIAGYINNPKGPQQDRLALRAGLQVLENAVISGIAYSQVIREIPLANLNHIISYMLELVVFRCMGEWGQLRYVSQKF</sequence>
<feature type="domain" description="ELMO armadillo-like helical" evidence="1">
    <location>
        <begin position="135"/>
        <end position="245"/>
    </location>
</feature>
<keyword evidence="3" id="KW-1185">Reference proteome</keyword>
<protein>
    <recommendedName>
        <fullName evidence="1">ELMO armadillo-like helical domain-containing protein</fullName>
    </recommendedName>
</protein>
<evidence type="ECO:0000313" key="3">
    <source>
        <dbReference type="Proteomes" id="UP000708208"/>
    </source>
</evidence>
<evidence type="ECO:0000313" key="2">
    <source>
        <dbReference type="EMBL" id="CAG7728407.1"/>
    </source>
</evidence>
<dbReference type="InterPro" id="IPR024574">
    <property type="entry name" value="ELMO_ARM"/>
</dbReference>
<accession>A0A8J2K1F1</accession>
<name>A0A8J2K1F1_9HEXA</name>
<evidence type="ECO:0000259" key="1">
    <source>
        <dbReference type="Pfam" id="PF11841"/>
    </source>
</evidence>
<dbReference type="OrthoDB" id="28413at2759"/>
<reference evidence="2" key="1">
    <citation type="submission" date="2021-06" db="EMBL/GenBank/DDBJ databases">
        <authorList>
            <person name="Hodson N. C."/>
            <person name="Mongue J. A."/>
            <person name="Jaron S. K."/>
        </authorList>
    </citation>
    <scope>NUCLEOTIDE SEQUENCE</scope>
</reference>
<proteinExistence type="predicted"/>